<protein>
    <recommendedName>
        <fullName evidence="4">DUF4283 domain-containing protein</fullName>
    </recommendedName>
</protein>
<evidence type="ECO:0000313" key="3">
    <source>
        <dbReference type="Proteomes" id="UP001153076"/>
    </source>
</evidence>
<dbReference type="EMBL" id="JAKOGI010004313">
    <property type="protein sequence ID" value="KAJ8419839.1"/>
    <property type="molecule type" value="Genomic_DNA"/>
</dbReference>
<proteinExistence type="predicted"/>
<keyword evidence="3" id="KW-1185">Reference proteome</keyword>
<sequence length="152" mass="17080">MAWGGKRGRPKQIQPESSSTPERPVSREEDIIKATPKRCTVSSYASLVNPDEGTSLQFVEASTINGIKYAKIETEDIAPEVEYWQSIILCSVLGVNPPLETNLEILPIDKICLVKRGVFLVRFAYLDDQLSFVQKGVYYVDHKPLLVKAWNP</sequence>
<gene>
    <name evidence="2" type="ORF">Cgig2_030550</name>
</gene>
<dbReference type="AlphaFoldDB" id="A0A9Q1JFL1"/>
<evidence type="ECO:0000256" key="1">
    <source>
        <dbReference type="SAM" id="MobiDB-lite"/>
    </source>
</evidence>
<accession>A0A9Q1JFL1</accession>
<dbReference type="Proteomes" id="UP001153076">
    <property type="component" value="Unassembled WGS sequence"/>
</dbReference>
<reference evidence="2" key="1">
    <citation type="submission" date="2022-04" db="EMBL/GenBank/DDBJ databases">
        <title>Carnegiea gigantea Genome sequencing and assembly v2.</title>
        <authorList>
            <person name="Copetti D."/>
            <person name="Sanderson M.J."/>
            <person name="Burquez A."/>
            <person name="Wojciechowski M.F."/>
        </authorList>
    </citation>
    <scope>NUCLEOTIDE SEQUENCE</scope>
    <source>
        <strain evidence="2">SGP5-SGP5p</strain>
        <tissue evidence="2">Aerial part</tissue>
    </source>
</reference>
<feature type="region of interest" description="Disordered" evidence="1">
    <location>
        <begin position="1"/>
        <end position="30"/>
    </location>
</feature>
<feature type="compositionally biased region" description="Basic residues" evidence="1">
    <location>
        <begin position="1"/>
        <end position="10"/>
    </location>
</feature>
<organism evidence="2 3">
    <name type="scientific">Carnegiea gigantea</name>
    <dbReference type="NCBI Taxonomy" id="171969"/>
    <lineage>
        <taxon>Eukaryota</taxon>
        <taxon>Viridiplantae</taxon>
        <taxon>Streptophyta</taxon>
        <taxon>Embryophyta</taxon>
        <taxon>Tracheophyta</taxon>
        <taxon>Spermatophyta</taxon>
        <taxon>Magnoliopsida</taxon>
        <taxon>eudicotyledons</taxon>
        <taxon>Gunneridae</taxon>
        <taxon>Pentapetalae</taxon>
        <taxon>Caryophyllales</taxon>
        <taxon>Cactineae</taxon>
        <taxon>Cactaceae</taxon>
        <taxon>Cactoideae</taxon>
        <taxon>Echinocereeae</taxon>
        <taxon>Carnegiea</taxon>
    </lineage>
</organism>
<name>A0A9Q1JFL1_9CARY</name>
<dbReference type="OrthoDB" id="1939300at2759"/>
<evidence type="ECO:0000313" key="2">
    <source>
        <dbReference type="EMBL" id="KAJ8419839.1"/>
    </source>
</evidence>
<comment type="caution">
    <text evidence="2">The sequence shown here is derived from an EMBL/GenBank/DDBJ whole genome shotgun (WGS) entry which is preliminary data.</text>
</comment>
<evidence type="ECO:0008006" key="4">
    <source>
        <dbReference type="Google" id="ProtNLM"/>
    </source>
</evidence>